<dbReference type="RefSeq" id="WP_033081855.1">
    <property type="nucleotide sequence ID" value="NZ_JQEC01000016.1"/>
</dbReference>
<dbReference type="Gene3D" id="3.40.50.300">
    <property type="entry name" value="P-loop containing nucleotide triphosphate hydrolases"/>
    <property type="match status" value="1"/>
</dbReference>
<dbReference type="OrthoDB" id="5296079at2"/>
<dbReference type="EMBL" id="JQEC01000016">
    <property type="protein sequence ID" value="KGJ94961.1"/>
    <property type="molecule type" value="Genomic_DNA"/>
</dbReference>
<dbReference type="Proteomes" id="UP000029868">
    <property type="component" value="Unassembled WGS sequence"/>
</dbReference>
<evidence type="ECO:0000313" key="1">
    <source>
        <dbReference type="EMBL" id="KGJ94961.1"/>
    </source>
</evidence>
<dbReference type="PANTHER" id="PTHR37816:SF2">
    <property type="entry name" value="DNA TOPOLOGY MODULATION PROTEIN FLAR-RELATED PROTEIN"/>
    <property type="match status" value="1"/>
</dbReference>
<name>A0A099KWJ5_COLPS</name>
<dbReference type="PANTHER" id="PTHR37816">
    <property type="entry name" value="YALI0E33011P"/>
    <property type="match status" value="1"/>
</dbReference>
<comment type="caution">
    <text evidence="1">The sequence shown here is derived from an EMBL/GenBank/DDBJ whole genome shotgun (WGS) entry which is preliminary data.</text>
</comment>
<gene>
    <name evidence="1" type="ORF">GAB14E_2195</name>
</gene>
<accession>A0A099KWJ5</accession>
<dbReference type="SUPFAM" id="SSF52540">
    <property type="entry name" value="P-loop containing nucleoside triphosphate hydrolases"/>
    <property type="match status" value="1"/>
</dbReference>
<organism evidence="1 2">
    <name type="scientific">Colwellia psychrerythraea</name>
    <name type="common">Vibrio psychroerythus</name>
    <dbReference type="NCBI Taxonomy" id="28229"/>
    <lineage>
        <taxon>Bacteria</taxon>
        <taxon>Pseudomonadati</taxon>
        <taxon>Pseudomonadota</taxon>
        <taxon>Gammaproteobacteria</taxon>
        <taxon>Alteromonadales</taxon>
        <taxon>Colwelliaceae</taxon>
        <taxon>Colwellia</taxon>
    </lineage>
</organism>
<dbReference type="InterPro" id="IPR052922">
    <property type="entry name" value="Cytidylate_Kinase-2"/>
</dbReference>
<dbReference type="InterPro" id="IPR027417">
    <property type="entry name" value="P-loop_NTPase"/>
</dbReference>
<protein>
    <recommendedName>
        <fullName evidence="3">Shikimate kinase</fullName>
    </recommendedName>
</protein>
<dbReference type="AlphaFoldDB" id="A0A099KWJ5"/>
<evidence type="ECO:0008006" key="3">
    <source>
        <dbReference type="Google" id="ProtNLM"/>
    </source>
</evidence>
<proteinExistence type="predicted"/>
<evidence type="ECO:0000313" key="2">
    <source>
        <dbReference type="Proteomes" id="UP000029868"/>
    </source>
</evidence>
<dbReference type="PATRIC" id="fig|28229.3.peg.1815"/>
<sequence>MRKILVFGNSASGKSTLAKELASTENLAHLDLDLLAWQATNPPTRTPLTESAQAIEHFMQQHNSWVIEGCYSDLLLIAETASTEIIFMNLSVDNCISNANNRPWEPHKYASKTAQGANLAMLIEWISQYECRDDTFSKAAHLNFYQNYAGTKTMLTSNVTANAQYVEP</sequence>
<reference evidence="1 2" key="1">
    <citation type="submission" date="2014-08" db="EMBL/GenBank/DDBJ databases">
        <title>Genomic and Phenotypic Diversity of Colwellia psychrerythraea strains from Disparate Marine Basins.</title>
        <authorList>
            <person name="Techtmann S.M."/>
            <person name="Stelling S.C."/>
            <person name="Utturkar S.M."/>
            <person name="Alshibli N."/>
            <person name="Harris A."/>
            <person name="Brown S.D."/>
            <person name="Hazen T.C."/>
        </authorList>
    </citation>
    <scope>NUCLEOTIDE SEQUENCE [LARGE SCALE GENOMIC DNA]</scope>
    <source>
        <strain evidence="1 2">GAB14E</strain>
    </source>
</reference>